<dbReference type="PROSITE" id="PS50889">
    <property type="entry name" value="S4"/>
    <property type="match status" value="1"/>
</dbReference>
<evidence type="ECO:0000259" key="6">
    <source>
        <dbReference type="SMART" id="SM00363"/>
    </source>
</evidence>
<dbReference type="Gene3D" id="3.10.290.10">
    <property type="entry name" value="RNA-binding S4 domain"/>
    <property type="match status" value="1"/>
</dbReference>
<protein>
    <submittedName>
        <fullName evidence="7">Ribosome-associated heat shock protein implicated in recycling of 50S subunit</fullName>
    </submittedName>
</protein>
<dbReference type="GO" id="GO:0003727">
    <property type="term" value="F:single-stranded RNA binding"/>
    <property type="evidence" value="ECO:0007669"/>
    <property type="project" value="InterPro"/>
</dbReference>
<dbReference type="GO" id="GO:0034605">
    <property type="term" value="P:cellular response to heat"/>
    <property type="evidence" value="ECO:0007669"/>
    <property type="project" value="InterPro"/>
</dbReference>
<dbReference type="InterPro" id="IPR002942">
    <property type="entry name" value="S4_RNA-bd"/>
</dbReference>
<reference evidence="8" key="1">
    <citation type="journal article" date="2013" name="Stand. Genomic Sci.">
        <title>Complete genome sequence of Desulfocapsa sulfexigens, a marine deltaproteobacterium specialized in disproportionating inorganic sulfur compounds.</title>
        <authorList>
            <person name="Finster K.W."/>
            <person name="Kjeldsen K.U."/>
            <person name="Kube M."/>
            <person name="Reinhardt R."/>
            <person name="Mussmann M."/>
            <person name="Amann R."/>
            <person name="Schreiber L."/>
        </authorList>
    </citation>
    <scope>NUCLEOTIDE SEQUENCE [LARGE SCALE GENOMIC DNA]</scope>
    <source>
        <strain evidence="8">DSM 10523 / SB164P1</strain>
    </source>
</reference>
<feature type="region of interest" description="Disordered" evidence="5">
    <location>
        <begin position="120"/>
        <end position="141"/>
    </location>
</feature>
<evidence type="ECO:0000256" key="1">
    <source>
        <dbReference type="ARBA" id="ARBA00008396"/>
    </source>
</evidence>
<evidence type="ECO:0000256" key="5">
    <source>
        <dbReference type="SAM" id="MobiDB-lite"/>
    </source>
</evidence>
<keyword evidence="2 4" id="KW-0694">RNA-binding</keyword>
<dbReference type="GO" id="GO:0043023">
    <property type="term" value="F:ribosomal large subunit binding"/>
    <property type="evidence" value="ECO:0007669"/>
    <property type="project" value="InterPro"/>
</dbReference>
<comment type="similarity">
    <text evidence="1">Belongs to the HSP15 family.</text>
</comment>
<keyword evidence="3" id="KW-0238">DNA-binding</keyword>
<feature type="domain" description="RNA-binding S4" evidence="6">
    <location>
        <begin position="18"/>
        <end position="81"/>
    </location>
</feature>
<feature type="compositionally biased region" description="Basic and acidic residues" evidence="5">
    <location>
        <begin position="132"/>
        <end position="141"/>
    </location>
</feature>
<organism evidence="7 8">
    <name type="scientific">Desulfocapsa sulfexigens (strain DSM 10523 / SB164P1)</name>
    <dbReference type="NCBI Taxonomy" id="1167006"/>
    <lineage>
        <taxon>Bacteria</taxon>
        <taxon>Pseudomonadati</taxon>
        <taxon>Thermodesulfobacteriota</taxon>
        <taxon>Desulfobulbia</taxon>
        <taxon>Desulfobulbales</taxon>
        <taxon>Desulfocapsaceae</taxon>
        <taxon>Desulfocapsa</taxon>
    </lineage>
</organism>
<dbReference type="InterPro" id="IPR036986">
    <property type="entry name" value="S4_RNA-bd_sf"/>
</dbReference>
<dbReference type="STRING" id="1167006.UWK_02925"/>
<dbReference type="HOGENOM" id="CLU_101003_2_1_7"/>
<dbReference type="EMBL" id="CP003985">
    <property type="protein sequence ID" value="AGF79455.1"/>
    <property type="molecule type" value="Genomic_DNA"/>
</dbReference>
<dbReference type="PATRIC" id="fig|1167006.5.peg.3160"/>
<dbReference type="Pfam" id="PF01479">
    <property type="entry name" value="S4"/>
    <property type="match status" value="1"/>
</dbReference>
<dbReference type="SUPFAM" id="SSF55174">
    <property type="entry name" value="Alpha-L RNA-binding motif"/>
    <property type="match status" value="1"/>
</dbReference>
<dbReference type="Proteomes" id="UP000011721">
    <property type="component" value="Chromosome"/>
</dbReference>
<dbReference type="CDD" id="cd00165">
    <property type="entry name" value="S4"/>
    <property type="match status" value="1"/>
</dbReference>
<evidence type="ECO:0000313" key="8">
    <source>
        <dbReference type="Proteomes" id="UP000011721"/>
    </source>
</evidence>
<gene>
    <name evidence="7" type="ordered locus">UWK_02925</name>
</gene>
<dbReference type="AlphaFoldDB" id="M1PIP2"/>
<evidence type="ECO:0000313" key="7">
    <source>
        <dbReference type="EMBL" id="AGF79455.1"/>
    </source>
</evidence>
<dbReference type="InterPro" id="IPR025708">
    <property type="entry name" value="HSP15"/>
</dbReference>
<keyword evidence="8" id="KW-1185">Reference proteome</keyword>
<dbReference type="SMART" id="SM00363">
    <property type="entry name" value="S4"/>
    <property type="match status" value="1"/>
</dbReference>
<dbReference type="eggNOG" id="COG1188">
    <property type="taxonomic scope" value="Bacteria"/>
</dbReference>
<evidence type="ECO:0000256" key="4">
    <source>
        <dbReference type="PROSITE-ProRule" id="PRU00182"/>
    </source>
</evidence>
<dbReference type="PIRSF" id="PIRSF016821">
    <property type="entry name" value="HSP15"/>
    <property type="match status" value="1"/>
</dbReference>
<name>M1PIP2_DESSD</name>
<keyword evidence="7" id="KW-0346">Stress response</keyword>
<accession>M1PIP2</accession>
<evidence type="ECO:0000256" key="2">
    <source>
        <dbReference type="ARBA" id="ARBA00022884"/>
    </source>
</evidence>
<proteinExistence type="inferred from homology"/>
<dbReference type="GO" id="GO:0003677">
    <property type="term" value="F:DNA binding"/>
    <property type="evidence" value="ECO:0007669"/>
    <property type="project" value="UniProtKB-KW"/>
</dbReference>
<evidence type="ECO:0000256" key="3">
    <source>
        <dbReference type="ARBA" id="ARBA00023125"/>
    </source>
</evidence>
<dbReference type="KEGG" id="dsf:UWK_02925"/>
<sequence>MSMIVNGFLCMSETEETVRVDKWLWAARFFKTRSLASRAATGGKVFLNGQRCKPSKAVVEGDELCVHRGPVTHTVIIVELSNRRGPARIAQSLYEETEQSIQNRKEQKEERTMFFAGQTVPAKRPGKRDRRKIKEFIRKGE</sequence>